<keyword evidence="4" id="KW-1185">Reference proteome</keyword>
<dbReference type="InterPro" id="IPR023393">
    <property type="entry name" value="START-like_dom_sf"/>
</dbReference>
<evidence type="ECO:0000313" key="3">
    <source>
        <dbReference type="EMBL" id="SDW12748.1"/>
    </source>
</evidence>
<proteinExistence type="inferred from homology"/>
<organism evidence="3 4">
    <name type="scientific">Marinobacter mobilis</name>
    <dbReference type="NCBI Taxonomy" id="488533"/>
    <lineage>
        <taxon>Bacteria</taxon>
        <taxon>Pseudomonadati</taxon>
        <taxon>Pseudomonadota</taxon>
        <taxon>Gammaproteobacteria</taxon>
        <taxon>Pseudomonadales</taxon>
        <taxon>Marinobacteraceae</taxon>
        <taxon>Marinobacter</taxon>
    </lineage>
</organism>
<reference evidence="3 4" key="1">
    <citation type="submission" date="2016-10" db="EMBL/GenBank/DDBJ databases">
        <authorList>
            <person name="de Groot N.N."/>
        </authorList>
    </citation>
    <scope>NUCLEOTIDE SEQUENCE [LARGE SCALE GENOMIC DNA]</scope>
    <source>
        <strain evidence="3 4">CGMCC 1.7059</strain>
    </source>
</reference>
<dbReference type="AlphaFoldDB" id="A0A1H2R0N9"/>
<comment type="similarity">
    <text evidence="1">Belongs to the AHA1 family.</text>
</comment>
<dbReference type="InterPro" id="IPR013538">
    <property type="entry name" value="ASHA1/2-like_C"/>
</dbReference>
<evidence type="ECO:0000313" key="4">
    <source>
        <dbReference type="Proteomes" id="UP000199675"/>
    </source>
</evidence>
<dbReference type="STRING" id="488533.SAMN04487960_101376"/>
<protein>
    <submittedName>
        <fullName evidence="3">Uncharacterized conserved protein YndB, AHSA1/START domain</fullName>
    </submittedName>
</protein>
<dbReference type="Proteomes" id="UP000199675">
    <property type="component" value="Unassembled WGS sequence"/>
</dbReference>
<feature type="domain" description="Activator of Hsp90 ATPase homologue 1/2-like C-terminal" evidence="2">
    <location>
        <begin position="30"/>
        <end position="143"/>
    </location>
</feature>
<dbReference type="Pfam" id="PF08327">
    <property type="entry name" value="AHSA1"/>
    <property type="match status" value="1"/>
</dbReference>
<dbReference type="EMBL" id="FNNE01000001">
    <property type="protein sequence ID" value="SDW12748.1"/>
    <property type="molecule type" value="Genomic_DNA"/>
</dbReference>
<sequence>MMSTTTSSWGVLETRERRVQARLKRQLGHSVEQVWAMLTEERLLPLWLAPGQIEPCLGGRAQIDFGNSGCPIDSTLTRYNPPWQLAYSWSHGQQPVRPVTWELQENSDGTRLTLTLDLPDDDHVAIACAGWDAHLEMLMAALEGIAIHFPTGRFQQARQAFSKLAAG</sequence>
<dbReference type="Gene3D" id="3.30.530.20">
    <property type="match status" value="1"/>
</dbReference>
<dbReference type="SUPFAM" id="SSF55961">
    <property type="entry name" value="Bet v1-like"/>
    <property type="match status" value="1"/>
</dbReference>
<evidence type="ECO:0000256" key="1">
    <source>
        <dbReference type="ARBA" id="ARBA00006817"/>
    </source>
</evidence>
<evidence type="ECO:0000259" key="2">
    <source>
        <dbReference type="Pfam" id="PF08327"/>
    </source>
</evidence>
<gene>
    <name evidence="3" type="ORF">SAMN04487960_101376</name>
</gene>
<dbReference type="CDD" id="cd08899">
    <property type="entry name" value="SRPBCC_CalC_Aha1-like_6"/>
    <property type="match status" value="1"/>
</dbReference>
<name>A0A1H2R0N9_9GAMM</name>
<accession>A0A1H2R0N9</accession>